<dbReference type="Gene3D" id="3.20.20.70">
    <property type="entry name" value="Aldolase class I"/>
    <property type="match status" value="2"/>
</dbReference>
<evidence type="ECO:0000256" key="3">
    <source>
        <dbReference type="ARBA" id="ARBA00012572"/>
    </source>
</evidence>
<comment type="similarity">
    <text evidence="9">Belongs to the TrpF family.</text>
</comment>
<evidence type="ECO:0000313" key="12">
    <source>
        <dbReference type="Proteomes" id="UP001501461"/>
    </source>
</evidence>
<dbReference type="Pfam" id="PF00697">
    <property type="entry name" value="PRAI"/>
    <property type="match status" value="1"/>
</dbReference>
<dbReference type="HAMAP" id="MF_00135">
    <property type="entry name" value="PRAI"/>
    <property type="match status" value="1"/>
</dbReference>
<evidence type="ECO:0000259" key="10">
    <source>
        <dbReference type="Pfam" id="PF00697"/>
    </source>
</evidence>
<feature type="domain" description="N-(5'phosphoribosyl) anthranilate isomerase (PRAI)" evidence="10">
    <location>
        <begin position="123"/>
        <end position="177"/>
    </location>
</feature>
<protein>
    <recommendedName>
        <fullName evidence="4 9">N-(5'-phosphoribosyl)anthranilate isomerase</fullName>
        <shortName evidence="9">PRAI</shortName>
        <ecNumber evidence="3 9">5.3.1.24</ecNumber>
    </recommendedName>
</protein>
<evidence type="ECO:0000256" key="5">
    <source>
        <dbReference type="ARBA" id="ARBA00022605"/>
    </source>
</evidence>
<evidence type="ECO:0000256" key="7">
    <source>
        <dbReference type="ARBA" id="ARBA00023141"/>
    </source>
</evidence>
<dbReference type="SUPFAM" id="SSF51366">
    <property type="entry name" value="Ribulose-phoshate binding barrel"/>
    <property type="match status" value="1"/>
</dbReference>
<comment type="pathway">
    <text evidence="2 9">Amino-acid biosynthesis; L-tryptophan biosynthesis; L-tryptophan from chorismate: step 3/5.</text>
</comment>
<dbReference type="EMBL" id="BAAAMN010000049">
    <property type="protein sequence ID" value="GAA2042578.1"/>
    <property type="molecule type" value="Genomic_DNA"/>
</dbReference>
<evidence type="ECO:0000256" key="2">
    <source>
        <dbReference type="ARBA" id="ARBA00004664"/>
    </source>
</evidence>
<accession>A0ABP5GBC2</accession>
<keyword evidence="8 9" id="KW-0413">Isomerase</keyword>
<dbReference type="PANTHER" id="PTHR42894:SF1">
    <property type="entry name" value="N-(5'-PHOSPHORIBOSYL)ANTHRANILATE ISOMERASE"/>
    <property type="match status" value="1"/>
</dbReference>
<dbReference type="RefSeq" id="WP_343959008.1">
    <property type="nucleotide sequence ID" value="NZ_BAAAMN010000049.1"/>
</dbReference>
<keyword evidence="5 9" id="KW-0028">Amino-acid biosynthesis</keyword>
<dbReference type="GO" id="GO:0016853">
    <property type="term" value="F:isomerase activity"/>
    <property type="evidence" value="ECO:0007669"/>
    <property type="project" value="UniProtKB-KW"/>
</dbReference>
<proteinExistence type="inferred from homology"/>
<dbReference type="PANTHER" id="PTHR42894">
    <property type="entry name" value="N-(5'-PHOSPHORIBOSYL)ANTHRANILATE ISOMERASE"/>
    <property type="match status" value="1"/>
</dbReference>
<evidence type="ECO:0000256" key="6">
    <source>
        <dbReference type="ARBA" id="ARBA00022822"/>
    </source>
</evidence>
<sequence length="182" mass="19579">MSELFVKVCGITTTEQLEWAIDLGYDAVGLMRAAKSVRLMEPDRARELVEHAAGRIDTFAVGLTLADVEPIIDVVDTVQLYEYADVPSLALASDTPPESTKGLEYWFYDASHGTGTFAEIPAWVTSVEADFVLAGGLNPDNVAEVVARFRPAGVDVSSGVESSSGVKDYDRMKAFIEAARGA</sequence>
<organism evidence="11 12">
    <name type="scientific">Yaniella flava</name>
    <dbReference type="NCBI Taxonomy" id="287930"/>
    <lineage>
        <taxon>Bacteria</taxon>
        <taxon>Bacillati</taxon>
        <taxon>Actinomycetota</taxon>
        <taxon>Actinomycetes</taxon>
        <taxon>Micrococcales</taxon>
        <taxon>Micrococcaceae</taxon>
        <taxon>Yaniella</taxon>
    </lineage>
</organism>
<keyword evidence="12" id="KW-1185">Reference proteome</keyword>
<dbReference type="EC" id="5.3.1.24" evidence="3 9"/>
<evidence type="ECO:0000256" key="8">
    <source>
        <dbReference type="ARBA" id="ARBA00023235"/>
    </source>
</evidence>
<evidence type="ECO:0000256" key="9">
    <source>
        <dbReference type="HAMAP-Rule" id="MF_00135"/>
    </source>
</evidence>
<evidence type="ECO:0000256" key="1">
    <source>
        <dbReference type="ARBA" id="ARBA00001164"/>
    </source>
</evidence>
<dbReference type="InterPro" id="IPR013785">
    <property type="entry name" value="Aldolase_TIM"/>
</dbReference>
<keyword evidence="6 9" id="KW-0822">Tryptophan biosynthesis</keyword>
<evidence type="ECO:0000256" key="4">
    <source>
        <dbReference type="ARBA" id="ARBA00022272"/>
    </source>
</evidence>
<comment type="caution">
    <text evidence="11">The sequence shown here is derived from an EMBL/GenBank/DDBJ whole genome shotgun (WGS) entry which is preliminary data.</text>
</comment>
<name>A0ABP5GBC2_9MICC</name>
<dbReference type="Proteomes" id="UP001501461">
    <property type="component" value="Unassembled WGS sequence"/>
</dbReference>
<dbReference type="InterPro" id="IPR011060">
    <property type="entry name" value="RibuloseP-bd_barrel"/>
</dbReference>
<dbReference type="InterPro" id="IPR044643">
    <property type="entry name" value="TrpF_fam"/>
</dbReference>
<gene>
    <name evidence="9" type="primary">trpF</name>
    <name evidence="11" type="ORF">GCM10009720_24040</name>
</gene>
<evidence type="ECO:0000313" key="11">
    <source>
        <dbReference type="EMBL" id="GAA2042578.1"/>
    </source>
</evidence>
<dbReference type="InterPro" id="IPR001240">
    <property type="entry name" value="PRAI_dom"/>
</dbReference>
<keyword evidence="7 9" id="KW-0057">Aromatic amino acid biosynthesis</keyword>
<reference evidence="12" key="1">
    <citation type="journal article" date="2019" name="Int. J. Syst. Evol. Microbiol.">
        <title>The Global Catalogue of Microorganisms (GCM) 10K type strain sequencing project: providing services to taxonomists for standard genome sequencing and annotation.</title>
        <authorList>
            <consortium name="The Broad Institute Genomics Platform"/>
            <consortium name="The Broad Institute Genome Sequencing Center for Infectious Disease"/>
            <person name="Wu L."/>
            <person name="Ma J."/>
        </authorList>
    </citation>
    <scope>NUCLEOTIDE SEQUENCE [LARGE SCALE GENOMIC DNA]</scope>
    <source>
        <strain evidence="12">JCM 13595</strain>
    </source>
</reference>
<comment type="catalytic activity">
    <reaction evidence="1 9">
        <text>N-(5-phospho-beta-D-ribosyl)anthranilate = 1-(2-carboxyphenylamino)-1-deoxy-D-ribulose 5-phosphate</text>
        <dbReference type="Rhea" id="RHEA:21540"/>
        <dbReference type="ChEBI" id="CHEBI:18277"/>
        <dbReference type="ChEBI" id="CHEBI:58613"/>
        <dbReference type="EC" id="5.3.1.24"/>
    </reaction>
</comment>